<feature type="domain" description="C2H2-type" evidence="6">
    <location>
        <begin position="21"/>
        <end position="48"/>
    </location>
</feature>
<evidence type="ECO:0000259" key="6">
    <source>
        <dbReference type="PROSITE" id="PS50157"/>
    </source>
</evidence>
<dbReference type="GeneTree" id="ENSGT01150000288863"/>
<evidence type="ECO:0000256" key="1">
    <source>
        <dbReference type="ARBA" id="ARBA00022723"/>
    </source>
</evidence>
<dbReference type="PANTHER" id="PTHR23235:SF120">
    <property type="entry name" value="KRUPPEL-LIKE FACTOR 15"/>
    <property type="match status" value="1"/>
</dbReference>
<accession>A0A3B5MD68</accession>
<dbReference type="InterPro" id="IPR013087">
    <property type="entry name" value="Znf_C2H2_type"/>
</dbReference>
<dbReference type="PROSITE" id="PS00028">
    <property type="entry name" value="ZINC_FINGER_C2H2_1"/>
    <property type="match status" value="1"/>
</dbReference>
<keyword evidence="2" id="KW-0677">Repeat</keyword>
<dbReference type="Gene3D" id="3.30.160.60">
    <property type="entry name" value="Classic Zinc Finger"/>
    <property type="match status" value="2"/>
</dbReference>
<sequence>IFSRSGYLKVHQKLHTSERPFTCEACGKSFVRMGYLKAHKKSHTGENSSGRTSISVKTFVPSVGHSRSF</sequence>
<dbReference type="GO" id="GO:0008270">
    <property type="term" value="F:zinc ion binding"/>
    <property type="evidence" value="ECO:0007669"/>
    <property type="project" value="UniProtKB-KW"/>
</dbReference>
<evidence type="ECO:0000313" key="7">
    <source>
        <dbReference type="Ensembl" id="ENSXCOP00000022208.1"/>
    </source>
</evidence>
<proteinExistence type="predicted"/>
<dbReference type="SUPFAM" id="SSF57667">
    <property type="entry name" value="beta-beta-alpha zinc fingers"/>
    <property type="match status" value="1"/>
</dbReference>
<feature type="domain" description="C2H2-type" evidence="6">
    <location>
        <begin position="1"/>
        <end position="20"/>
    </location>
</feature>
<dbReference type="SMART" id="SM00355">
    <property type="entry name" value="ZnF_C2H2"/>
    <property type="match status" value="1"/>
</dbReference>
<reference evidence="7" key="1">
    <citation type="submission" date="2025-08" db="UniProtKB">
        <authorList>
            <consortium name="Ensembl"/>
        </authorList>
    </citation>
    <scope>IDENTIFICATION</scope>
</reference>
<dbReference type="PANTHER" id="PTHR23235">
    <property type="entry name" value="KRUEPPEL-LIKE TRANSCRIPTION FACTOR"/>
    <property type="match status" value="1"/>
</dbReference>
<dbReference type="FunFam" id="3.30.160.60:FF:002343">
    <property type="entry name" value="Zinc finger protein 33A"/>
    <property type="match status" value="1"/>
</dbReference>
<evidence type="ECO:0000256" key="5">
    <source>
        <dbReference type="PROSITE-ProRule" id="PRU00042"/>
    </source>
</evidence>
<reference evidence="7" key="2">
    <citation type="submission" date="2025-09" db="UniProtKB">
        <authorList>
            <consortium name="Ensembl"/>
        </authorList>
    </citation>
    <scope>IDENTIFICATION</scope>
</reference>
<evidence type="ECO:0000256" key="4">
    <source>
        <dbReference type="ARBA" id="ARBA00022833"/>
    </source>
</evidence>
<protein>
    <recommendedName>
        <fullName evidence="6">C2H2-type domain-containing protein</fullName>
    </recommendedName>
</protein>
<dbReference type="GO" id="GO:0000981">
    <property type="term" value="F:DNA-binding transcription factor activity, RNA polymerase II-specific"/>
    <property type="evidence" value="ECO:0007669"/>
    <property type="project" value="TreeGrafter"/>
</dbReference>
<dbReference type="PROSITE" id="PS50157">
    <property type="entry name" value="ZINC_FINGER_C2H2_2"/>
    <property type="match status" value="2"/>
</dbReference>
<evidence type="ECO:0000313" key="8">
    <source>
        <dbReference type="Proteomes" id="UP000261380"/>
    </source>
</evidence>
<keyword evidence="4" id="KW-0862">Zinc</keyword>
<organism evidence="7 8">
    <name type="scientific">Xiphophorus couchianus</name>
    <name type="common">Monterrey platyfish</name>
    <dbReference type="NCBI Taxonomy" id="32473"/>
    <lineage>
        <taxon>Eukaryota</taxon>
        <taxon>Metazoa</taxon>
        <taxon>Chordata</taxon>
        <taxon>Craniata</taxon>
        <taxon>Vertebrata</taxon>
        <taxon>Euteleostomi</taxon>
        <taxon>Actinopterygii</taxon>
        <taxon>Neopterygii</taxon>
        <taxon>Teleostei</taxon>
        <taxon>Neoteleostei</taxon>
        <taxon>Acanthomorphata</taxon>
        <taxon>Ovalentaria</taxon>
        <taxon>Atherinomorphae</taxon>
        <taxon>Cyprinodontiformes</taxon>
        <taxon>Poeciliidae</taxon>
        <taxon>Poeciliinae</taxon>
        <taxon>Xiphophorus</taxon>
    </lineage>
</organism>
<keyword evidence="3 5" id="KW-0863">Zinc-finger</keyword>
<evidence type="ECO:0000256" key="2">
    <source>
        <dbReference type="ARBA" id="ARBA00022737"/>
    </source>
</evidence>
<dbReference type="Ensembl" id="ENSXCOT00000022477.1">
    <property type="protein sequence ID" value="ENSXCOP00000022208.1"/>
    <property type="gene ID" value="ENSXCOG00000016593.1"/>
</dbReference>
<name>A0A3B5MD68_9TELE</name>
<dbReference type="Pfam" id="PF00096">
    <property type="entry name" value="zf-C2H2"/>
    <property type="match status" value="1"/>
</dbReference>
<keyword evidence="8" id="KW-1185">Reference proteome</keyword>
<dbReference type="Proteomes" id="UP000261380">
    <property type="component" value="Unplaced"/>
</dbReference>
<dbReference type="AlphaFoldDB" id="A0A3B5MD68"/>
<keyword evidence="1" id="KW-0479">Metal-binding</keyword>
<evidence type="ECO:0000256" key="3">
    <source>
        <dbReference type="ARBA" id="ARBA00022771"/>
    </source>
</evidence>
<dbReference type="InterPro" id="IPR036236">
    <property type="entry name" value="Znf_C2H2_sf"/>
</dbReference>
<dbReference type="GO" id="GO:0000978">
    <property type="term" value="F:RNA polymerase II cis-regulatory region sequence-specific DNA binding"/>
    <property type="evidence" value="ECO:0007669"/>
    <property type="project" value="TreeGrafter"/>
</dbReference>